<evidence type="ECO:0000313" key="3">
    <source>
        <dbReference type="Proteomes" id="UP000649753"/>
    </source>
</evidence>
<evidence type="ECO:0000313" key="2">
    <source>
        <dbReference type="EMBL" id="MBE1488430.1"/>
    </source>
</evidence>
<evidence type="ECO:0000256" key="1">
    <source>
        <dbReference type="SAM" id="Phobius"/>
    </source>
</evidence>
<name>A0A927QXT5_9ACTN</name>
<evidence type="ECO:0008006" key="4">
    <source>
        <dbReference type="Google" id="ProtNLM"/>
    </source>
</evidence>
<feature type="transmembrane region" description="Helical" evidence="1">
    <location>
        <begin position="698"/>
        <end position="718"/>
    </location>
</feature>
<accession>A0A927QXT5</accession>
<keyword evidence="1" id="KW-1133">Transmembrane helix</keyword>
<dbReference type="Gene3D" id="3.40.50.300">
    <property type="entry name" value="P-loop containing nucleotide triphosphate hydrolases"/>
    <property type="match status" value="1"/>
</dbReference>
<dbReference type="Proteomes" id="UP000649753">
    <property type="component" value="Unassembled WGS sequence"/>
</dbReference>
<dbReference type="RefSeq" id="WP_192768096.1">
    <property type="nucleotide sequence ID" value="NZ_JADBEB010000001.1"/>
</dbReference>
<comment type="caution">
    <text evidence="2">The sequence shown here is derived from an EMBL/GenBank/DDBJ whole genome shotgun (WGS) entry which is preliminary data.</text>
</comment>
<dbReference type="AlphaFoldDB" id="A0A927QXT5"/>
<organism evidence="2 3">
    <name type="scientific">Plantactinospora soyae</name>
    <dbReference type="NCBI Taxonomy" id="1544732"/>
    <lineage>
        <taxon>Bacteria</taxon>
        <taxon>Bacillati</taxon>
        <taxon>Actinomycetota</taxon>
        <taxon>Actinomycetes</taxon>
        <taxon>Micromonosporales</taxon>
        <taxon>Micromonosporaceae</taxon>
        <taxon>Plantactinospora</taxon>
    </lineage>
</organism>
<dbReference type="SUPFAM" id="SSF52540">
    <property type="entry name" value="P-loop containing nucleoside triphosphate hydrolases"/>
    <property type="match status" value="1"/>
</dbReference>
<feature type="transmembrane region" description="Helical" evidence="1">
    <location>
        <begin position="450"/>
        <end position="472"/>
    </location>
</feature>
<keyword evidence="3" id="KW-1185">Reference proteome</keyword>
<dbReference type="InterPro" id="IPR027417">
    <property type="entry name" value="P-loop_NTPase"/>
</dbReference>
<feature type="transmembrane region" description="Helical" evidence="1">
    <location>
        <begin position="628"/>
        <end position="651"/>
    </location>
</feature>
<gene>
    <name evidence="2" type="ORF">H4W31_004068</name>
</gene>
<proteinExistence type="predicted"/>
<feature type="transmembrane region" description="Helical" evidence="1">
    <location>
        <begin position="519"/>
        <end position="547"/>
    </location>
</feature>
<feature type="transmembrane region" description="Helical" evidence="1">
    <location>
        <begin position="43"/>
        <end position="60"/>
    </location>
</feature>
<keyword evidence="1" id="KW-0472">Membrane</keyword>
<keyword evidence="1" id="KW-0812">Transmembrane</keyword>
<reference evidence="2" key="1">
    <citation type="submission" date="2020-10" db="EMBL/GenBank/DDBJ databases">
        <title>Sequencing the genomes of 1000 actinobacteria strains.</title>
        <authorList>
            <person name="Klenk H.-P."/>
        </authorList>
    </citation>
    <scope>NUCLEOTIDE SEQUENCE</scope>
    <source>
        <strain evidence="2">DSM 46832</strain>
    </source>
</reference>
<dbReference type="EMBL" id="JADBEB010000001">
    <property type="protein sequence ID" value="MBE1488430.1"/>
    <property type="molecule type" value="Genomic_DNA"/>
</dbReference>
<sequence>MPREKNWRVWPLIGLVIVVALAASALASVAVSRDSSPIGDDVQTVTSVLAVTGGLVLWLWTRLRPEVLTSADVMARASDALAKAVQGQWIRAANERRLQHPAPIAIRWRWAQRGVTGPASEALGTAGYARFDVLPGMTAATPDTVMQGDIPDIFRLYGGLDSGRVLLLGDPGTGKSAAAILTVLNALKQRQHLDEPQRARVPVPVLLTAQGWDPRRQRLHEWLVIRLNAEYAFLRSGMYGQNAATRLVESGLVALVLDGFDEIADELRPVALRALDEQATFRMMVLTRTGELVEAVAGGHLHGAAALELLPVPATEAADYLTRSQVHPTPPAWQRLVEHLQGTPESAVSSALDNPLMLTLVRDTFPTPAEVDDLLTPGRFASRAEVEVHLLGRVLAAAYRSRPGQRPNSYSLDQASRWLGYLAAEMSRRNTRDLAWWQIRRWAPASLRSIPDVVASSIGYGVTVSVLLVIAFDAGSRVAAGIGAGLVNGITTGMLLEWQDRRRDAGHSRLRLLRGCPPNFVDSLTVGLASGLLSGLAGGVAVGFALGLGRGPVTLLVVGVGAALAFGLACGSTEAILVGRRNSSPRYLQNPRLGGIVSRKNLLVAIGFGIVFGLVSLLAVGLTSGPLAGLISGLAVGAFAGLALGLLNGLVQPSAQTLSPMDPVTSWRRDRQSGIVEGVIYGLSTLLMFGLAGGLVDGIATGLGVGLVAGLGIGLPFAFSVSQSWLATFGFVMLRCAGLFPWQGMRFLEDARARGVLRTVGSVYQFRHARLQDELSLSYQRDVTRR</sequence>
<protein>
    <recommendedName>
        <fullName evidence="4">NACHT domain-containing protein</fullName>
    </recommendedName>
</protein>
<feature type="transmembrane region" description="Helical" evidence="1">
    <location>
        <begin position="478"/>
        <end position="498"/>
    </location>
</feature>
<feature type="transmembrane region" description="Helical" evidence="1">
    <location>
        <begin position="553"/>
        <end position="580"/>
    </location>
</feature>
<feature type="transmembrane region" description="Helical" evidence="1">
    <location>
        <begin position="672"/>
        <end position="692"/>
    </location>
</feature>
<feature type="transmembrane region" description="Helical" evidence="1">
    <location>
        <begin position="601"/>
        <end position="622"/>
    </location>
</feature>